<dbReference type="Gene3D" id="3.30.2140.10">
    <property type="entry name" value="Arylamine N-acetyltransferase"/>
    <property type="match status" value="1"/>
</dbReference>
<dbReference type="OrthoDB" id="7181050at2"/>
<dbReference type="Gene3D" id="2.40.128.150">
    <property type="entry name" value="Cysteine proteinases"/>
    <property type="match status" value="1"/>
</dbReference>
<evidence type="ECO:0000313" key="4">
    <source>
        <dbReference type="Proteomes" id="UP000054623"/>
    </source>
</evidence>
<organism evidence="3 4">
    <name type="scientific">Desulfitobacterium hafniense</name>
    <name type="common">Desulfitobacterium frappieri</name>
    <dbReference type="NCBI Taxonomy" id="49338"/>
    <lineage>
        <taxon>Bacteria</taxon>
        <taxon>Bacillati</taxon>
        <taxon>Bacillota</taxon>
        <taxon>Clostridia</taxon>
        <taxon>Eubacteriales</taxon>
        <taxon>Desulfitobacteriaceae</taxon>
        <taxon>Desulfitobacterium</taxon>
    </lineage>
</organism>
<protein>
    <submittedName>
        <fullName evidence="3">Acetyltransferase</fullName>
    </submittedName>
</protein>
<name>A0A0W1JCZ4_DESHA</name>
<dbReference type="InterPro" id="IPR038765">
    <property type="entry name" value="Papain-like_cys_pep_sf"/>
</dbReference>
<dbReference type="PANTHER" id="PTHR11786:SF0">
    <property type="entry name" value="ARYLAMINE N-ACETYLTRANSFERASE 4-RELATED"/>
    <property type="match status" value="1"/>
</dbReference>
<accession>A0A0W1JCZ4</accession>
<reference evidence="3 4" key="1">
    <citation type="submission" date="2015-12" db="EMBL/GenBank/DDBJ databases">
        <title>Draft Genome Sequence of Desulfitobacterium hafniense Strain DH, a Sulfate-reducing Bacterium Isolated from Paddy Soils.</title>
        <authorList>
            <person name="Bao P."/>
            <person name="Zhang X."/>
            <person name="Li G."/>
        </authorList>
    </citation>
    <scope>NUCLEOTIDE SEQUENCE [LARGE SCALE GENOMIC DNA]</scope>
    <source>
        <strain evidence="3 4">DH</strain>
    </source>
</reference>
<dbReference type="Pfam" id="PF00797">
    <property type="entry name" value="Acetyltransf_2"/>
    <property type="match status" value="1"/>
</dbReference>
<dbReference type="InterPro" id="IPR001447">
    <property type="entry name" value="Arylamine_N-AcTrfase"/>
</dbReference>
<evidence type="ECO:0000313" key="3">
    <source>
        <dbReference type="EMBL" id="KTE89435.1"/>
    </source>
</evidence>
<dbReference type="SUPFAM" id="SSF54001">
    <property type="entry name" value="Cysteine proteinases"/>
    <property type="match status" value="1"/>
</dbReference>
<dbReference type="GO" id="GO:0016407">
    <property type="term" value="F:acetyltransferase activity"/>
    <property type="evidence" value="ECO:0007669"/>
    <property type="project" value="InterPro"/>
</dbReference>
<gene>
    <name evidence="3" type="ORF">AT727_13645</name>
</gene>
<dbReference type="Proteomes" id="UP000054623">
    <property type="component" value="Unassembled WGS sequence"/>
</dbReference>
<evidence type="ECO:0000256" key="1">
    <source>
        <dbReference type="ARBA" id="ARBA00006547"/>
    </source>
</evidence>
<comment type="caution">
    <text evidence="3">The sequence shown here is derived from an EMBL/GenBank/DDBJ whole genome shotgun (WGS) entry which is preliminary data.</text>
</comment>
<dbReference type="PRINTS" id="PR01543">
    <property type="entry name" value="ANATRNSFRASE"/>
</dbReference>
<evidence type="ECO:0000256" key="2">
    <source>
        <dbReference type="RuleBase" id="RU003452"/>
    </source>
</evidence>
<comment type="similarity">
    <text evidence="1 2">Belongs to the arylamine N-acetyltransferase family.</text>
</comment>
<dbReference type="AlphaFoldDB" id="A0A0W1JCZ4"/>
<dbReference type="EMBL" id="LOCK01000083">
    <property type="protein sequence ID" value="KTE89435.1"/>
    <property type="molecule type" value="Genomic_DNA"/>
</dbReference>
<keyword evidence="3" id="KW-0808">Transferase</keyword>
<proteinExistence type="inferred from homology"/>
<sequence>MLYDMVNLIIENIEYCSFSQSSIVKRGDEAIMYEELSAPLPDKKRYLERIGFTGELKPNLDTLNRLILAQLHTVPFENLDVYDVGRDILLDTESLFDKIVVQGRGGYCFELNGLFMSLLQDIGFDCYPVMVRVVWMATGYMPISHCAGIVTIEGIRYFCDVGFGGPAPCSALRLDDPGEQQSGANRFVFAQAPDGDFIIYRTVDGGREQLLKFNDRPCQNVDFLAPNEYLSQNKQSGFKQMRMINIAREGGSAAINNNVLRLHQGGQVEETLLDTEDKLREALLNYFGLAVSFPLKL</sequence>
<dbReference type="PANTHER" id="PTHR11786">
    <property type="entry name" value="N-HYDROXYARYLAMINE O-ACETYLTRANSFERASE"/>
    <property type="match status" value="1"/>
</dbReference>